<evidence type="ECO:0000256" key="9">
    <source>
        <dbReference type="ARBA" id="ARBA00023002"/>
    </source>
</evidence>
<dbReference type="InterPro" id="IPR013786">
    <property type="entry name" value="AcylCoA_DH/ox_N"/>
</dbReference>
<evidence type="ECO:0000256" key="7">
    <source>
        <dbReference type="ARBA" id="ARBA00022827"/>
    </source>
</evidence>
<evidence type="ECO:0000256" key="13">
    <source>
        <dbReference type="ARBA" id="ARBA00023163"/>
    </source>
</evidence>
<dbReference type="GO" id="GO:0005739">
    <property type="term" value="C:mitochondrion"/>
    <property type="evidence" value="ECO:0007669"/>
    <property type="project" value="UniProtKB-SubCell"/>
</dbReference>
<dbReference type="SUPFAM" id="SSF56645">
    <property type="entry name" value="Acyl-CoA dehydrogenase NM domain-like"/>
    <property type="match status" value="1"/>
</dbReference>
<dbReference type="Pfam" id="PF00170">
    <property type="entry name" value="bZIP_1"/>
    <property type="match status" value="1"/>
</dbReference>
<keyword evidence="7" id="KW-0274">FAD</keyword>
<evidence type="ECO:0000256" key="1">
    <source>
        <dbReference type="ARBA" id="ARBA00001974"/>
    </source>
</evidence>
<evidence type="ECO:0000256" key="6">
    <source>
        <dbReference type="ARBA" id="ARBA00022630"/>
    </source>
</evidence>
<evidence type="ECO:0000256" key="12">
    <source>
        <dbReference type="ARBA" id="ARBA00023128"/>
    </source>
</evidence>
<dbReference type="InterPro" id="IPR006091">
    <property type="entry name" value="Acyl-CoA_Oxase/DH_mid-dom"/>
</dbReference>
<dbReference type="PROSITE" id="PS50217">
    <property type="entry name" value="BZIP"/>
    <property type="match status" value="1"/>
</dbReference>
<keyword evidence="13" id="KW-0804">Transcription</keyword>
<dbReference type="InterPro" id="IPR009100">
    <property type="entry name" value="AcylCoA_DH/oxidase_NM_dom_sf"/>
</dbReference>
<dbReference type="Pfam" id="PF02771">
    <property type="entry name" value="Acyl-CoA_dh_N"/>
    <property type="match status" value="1"/>
</dbReference>
<keyword evidence="12" id="KW-0496">Mitochondrion</keyword>
<keyword evidence="9" id="KW-0560">Oxidoreductase</keyword>
<dbReference type="SUPFAM" id="SSF57959">
    <property type="entry name" value="Leucine zipper domain"/>
    <property type="match status" value="1"/>
</dbReference>
<keyword evidence="8" id="KW-0809">Transit peptide</keyword>
<reference evidence="18" key="1">
    <citation type="journal article" date="2024" name="Gigascience">
        <title>Chromosome-level genome of the poultry shaft louse Menopon gallinae provides insight into the host-switching and adaptive evolution of parasitic lice.</title>
        <authorList>
            <person name="Xu Y."/>
            <person name="Ma L."/>
            <person name="Liu S."/>
            <person name="Liang Y."/>
            <person name="Liu Q."/>
            <person name="He Z."/>
            <person name="Tian L."/>
            <person name="Duan Y."/>
            <person name="Cai W."/>
            <person name="Li H."/>
            <person name="Song F."/>
        </authorList>
    </citation>
    <scope>NUCLEOTIDE SEQUENCE</scope>
    <source>
        <strain evidence="18">Cailab_2023a</strain>
    </source>
</reference>
<comment type="similarity">
    <text evidence="5">Belongs to the acyl-CoA dehydrogenase family.</text>
</comment>
<comment type="similarity">
    <text evidence="4">Belongs to the bZIP family. ATF subfamily.</text>
</comment>
<name>A0AAW2I2J9_9NEOP</name>
<dbReference type="GO" id="GO:0050660">
    <property type="term" value="F:flavin adenine dinucleotide binding"/>
    <property type="evidence" value="ECO:0007669"/>
    <property type="project" value="InterPro"/>
</dbReference>
<evidence type="ECO:0000256" key="16">
    <source>
        <dbReference type="SAM" id="MobiDB-lite"/>
    </source>
</evidence>
<evidence type="ECO:0000313" key="18">
    <source>
        <dbReference type="EMBL" id="KAL0276256.1"/>
    </source>
</evidence>
<gene>
    <name evidence="18" type="ORF">PYX00_003863</name>
</gene>
<dbReference type="GO" id="GO:0006631">
    <property type="term" value="P:fatty acid metabolic process"/>
    <property type="evidence" value="ECO:0007669"/>
    <property type="project" value="UniProtKB-ARBA"/>
</dbReference>
<evidence type="ECO:0000256" key="14">
    <source>
        <dbReference type="ARBA" id="ARBA00023242"/>
    </source>
</evidence>
<feature type="compositionally biased region" description="Basic and acidic residues" evidence="16">
    <location>
        <begin position="135"/>
        <end position="147"/>
    </location>
</feature>
<dbReference type="Gene3D" id="2.40.110.10">
    <property type="entry name" value="Butyryl-CoA Dehydrogenase, subunit A, domain 2"/>
    <property type="match status" value="1"/>
</dbReference>
<comment type="subcellular location">
    <subcellularLocation>
        <location evidence="2">Membrane</location>
        <topology evidence="2">Single-pass membrane protein</topology>
    </subcellularLocation>
    <subcellularLocation>
        <location evidence="3">Mitochondrion</location>
    </subcellularLocation>
</comment>
<evidence type="ECO:0000256" key="4">
    <source>
        <dbReference type="ARBA" id="ARBA00009050"/>
    </source>
</evidence>
<dbReference type="InterPro" id="IPR051882">
    <property type="entry name" value="ATF_bZIP_TF"/>
</dbReference>
<dbReference type="InterPro" id="IPR009075">
    <property type="entry name" value="AcylCo_DH/oxidase_C"/>
</dbReference>
<evidence type="ECO:0000256" key="10">
    <source>
        <dbReference type="ARBA" id="ARBA00023015"/>
    </source>
</evidence>
<feature type="region of interest" description="Disordered" evidence="16">
    <location>
        <begin position="115"/>
        <end position="147"/>
    </location>
</feature>
<protein>
    <recommendedName>
        <fullName evidence="17">BZIP domain-containing protein</fullName>
    </recommendedName>
</protein>
<dbReference type="SMART" id="SM00338">
    <property type="entry name" value="BRLZ"/>
    <property type="match status" value="1"/>
</dbReference>
<feature type="compositionally biased region" description="Low complexity" evidence="16">
    <location>
        <begin position="576"/>
        <end position="585"/>
    </location>
</feature>
<dbReference type="InterPro" id="IPR037069">
    <property type="entry name" value="AcylCoA_DH/ox_N_sf"/>
</dbReference>
<evidence type="ECO:0000256" key="3">
    <source>
        <dbReference type="ARBA" id="ARBA00004173"/>
    </source>
</evidence>
<comment type="caution">
    <text evidence="18">The sequence shown here is derived from an EMBL/GenBank/DDBJ whole genome shotgun (WGS) entry which is preliminary data.</text>
</comment>
<dbReference type="InterPro" id="IPR004827">
    <property type="entry name" value="bZIP"/>
</dbReference>
<dbReference type="Pfam" id="PF02770">
    <property type="entry name" value="Acyl-CoA_dh_M"/>
    <property type="match status" value="1"/>
</dbReference>
<feature type="coiled-coil region" evidence="15">
    <location>
        <begin position="272"/>
        <end position="313"/>
    </location>
</feature>
<dbReference type="GO" id="GO:0016020">
    <property type="term" value="C:membrane"/>
    <property type="evidence" value="ECO:0007669"/>
    <property type="project" value="UniProtKB-SubCell"/>
</dbReference>
<feature type="region of interest" description="Disordered" evidence="16">
    <location>
        <begin position="436"/>
        <end position="459"/>
    </location>
</feature>
<dbReference type="Gene3D" id="1.10.540.10">
    <property type="entry name" value="Acyl-CoA dehydrogenase/oxidase, N-terminal domain"/>
    <property type="match status" value="1"/>
</dbReference>
<keyword evidence="14" id="KW-0539">Nucleus</keyword>
<dbReference type="InterPro" id="IPR046347">
    <property type="entry name" value="bZIP_sf"/>
</dbReference>
<dbReference type="Gene3D" id="1.20.140.10">
    <property type="entry name" value="Butyryl-CoA Dehydrogenase, subunit A, domain 3"/>
    <property type="match status" value="2"/>
</dbReference>
<keyword evidence="11" id="KW-0238">DNA-binding</keyword>
<feature type="domain" description="BZIP" evidence="17">
    <location>
        <begin position="254"/>
        <end position="311"/>
    </location>
</feature>
<dbReference type="EMBL" id="JARGDH010000002">
    <property type="protein sequence ID" value="KAL0276256.1"/>
    <property type="molecule type" value="Genomic_DNA"/>
</dbReference>
<evidence type="ECO:0000256" key="8">
    <source>
        <dbReference type="ARBA" id="ARBA00022946"/>
    </source>
</evidence>
<dbReference type="InterPro" id="IPR046373">
    <property type="entry name" value="Acyl-CoA_Oxase/DH_mid-dom_sf"/>
</dbReference>
<feature type="compositionally biased region" description="Low complexity" evidence="16">
    <location>
        <begin position="116"/>
        <end position="128"/>
    </location>
</feature>
<evidence type="ECO:0000256" key="11">
    <source>
        <dbReference type="ARBA" id="ARBA00023125"/>
    </source>
</evidence>
<dbReference type="SUPFAM" id="SSF47203">
    <property type="entry name" value="Acyl-CoA dehydrogenase C-terminal domain-like"/>
    <property type="match status" value="1"/>
</dbReference>
<dbReference type="GO" id="GO:0000981">
    <property type="term" value="F:DNA-binding transcription factor activity, RNA polymerase II-specific"/>
    <property type="evidence" value="ECO:0007669"/>
    <property type="project" value="TreeGrafter"/>
</dbReference>
<evidence type="ECO:0000259" key="17">
    <source>
        <dbReference type="PROSITE" id="PS50217"/>
    </source>
</evidence>
<dbReference type="GO" id="GO:0005634">
    <property type="term" value="C:nucleus"/>
    <property type="evidence" value="ECO:0007669"/>
    <property type="project" value="TreeGrafter"/>
</dbReference>
<keyword evidence="6" id="KW-0285">Flavoprotein</keyword>
<organism evidence="18">
    <name type="scientific">Menopon gallinae</name>
    <name type="common">poultry shaft louse</name>
    <dbReference type="NCBI Taxonomy" id="328185"/>
    <lineage>
        <taxon>Eukaryota</taxon>
        <taxon>Metazoa</taxon>
        <taxon>Ecdysozoa</taxon>
        <taxon>Arthropoda</taxon>
        <taxon>Hexapoda</taxon>
        <taxon>Insecta</taxon>
        <taxon>Pterygota</taxon>
        <taxon>Neoptera</taxon>
        <taxon>Paraneoptera</taxon>
        <taxon>Psocodea</taxon>
        <taxon>Troctomorpha</taxon>
        <taxon>Phthiraptera</taxon>
        <taxon>Amblycera</taxon>
        <taxon>Menoponidae</taxon>
        <taxon>Menopon</taxon>
    </lineage>
</organism>
<feature type="compositionally biased region" description="Polar residues" evidence="16">
    <location>
        <begin position="439"/>
        <end position="455"/>
    </location>
</feature>
<dbReference type="GO" id="GO:0030968">
    <property type="term" value="P:endoplasmic reticulum unfolded protein response"/>
    <property type="evidence" value="ECO:0007669"/>
    <property type="project" value="TreeGrafter"/>
</dbReference>
<dbReference type="PANTHER" id="PTHR46164">
    <property type="entry name" value="ATF6, ISOFORM C"/>
    <property type="match status" value="1"/>
</dbReference>
<comment type="cofactor">
    <cofactor evidence="1">
        <name>FAD</name>
        <dbReference type="ChEBI" id="CHEBI:57692"/>
    </cofactor>
</comment>
<dbReference type="GO" id="GO:0000978">
    <property type="term" value="F:RNA polymerase II cis-regulatory region sequence-specific DNA binding"/>
    <property type="evidence" value="ECO:0007669"/>
    <property type="project" value="TreeGrafter"/>
</dbReference>
<proteinExistence type="inferred from homology"/>
<feature type="region of interest" description="Disordered" evidence="16">
    <location>
        <begin position="567"/>
        <end position="590"/>
    </location>
</feature>
<dbReference type="GO" id="GO:0016627">
    <property type="term" value="F:oxidoreductase activity, acting on the CH-CH group of donors"/>
    <property type="evidence" value="ECO:0007669"/>
    <property type="project" value="InterPro"/>
</dbReference>
<dbReference type="Gene3D" id="1.20.5.170">
    <property type="match status" value="1"/>
</dbReference>
<evidence type="ECO:0000256" key="2">
    <source>
        <dbReference type="ARBA" id="ARBA00004167"/>
    </source>
</evidence>
<dbReference type="PANTHER" id="PTHR46164:SF3">
    <property type="entry name" value="ATF6, ISOFORM C"/>
    <property type="match status" value="1"/>
</dbReference>
<dbReference type="Pfam" id="PF00441">
    <property type="entry name" value="Acyl-CoA_dh_1"/>
    <property type="match status" value="1"/>
</dbReference>
<keyword evidence="15" id="KW-0175">Coiled coil</keyword>
<accession>A0AAW2I2J9</accession>
<keyword evidence="10" id="KW-0805">Transcription regulation</keyword>
<sequence>MHEEMTTFASDFGSQTLVTDLVHELSTGLEIPFLLSGSPTECDNEYKCNELLFDGVKSELMYDDVFYDKEENGLWMDQDILSPTSVKREVQPMSEVDELQSYLVKNDVLKTYLKTDSSGHGSGSDSSSTEFWPVKSERDTSPVTPCEERVSPDSVIFFHNNELKFIPISQEGPKKNKHSLNRYSTTVRIQPKPNLQAFDPIDNHKCSNQAIMCNVFKDVQKTIKGNKINVDETGVDKKSAILSKKDSEIQILQAKRKQERMIRNRESAYLSRKRKKEYVAHLESQVQELVNENNRLREENHNLKERLTKYEDLESLNSSNRFRNMFITSPRKATALLAVMLTVCLNIGSFSNFLNDRTGSQSDGVLLNGNSVPFQVQNVRHTRSLLWSDPQFEDLKSLANLSKTSCPINQTESIRLESELRRWIGGDEDFSRPLKRNTSKNSDYSQTFEKMNKNQSRSKRKYRIRKMQQASDVEVDVFRMKPHFFNFDTFFEAIHRRDDTFYLVSFSADHLLLPALAHNKTSRPKMSLMLPAFLSNTTVGDTSDQVEMMQIDCEVTNTQLLSVNENDIPSHMRPYSNSTSKNKNSQTEDANQFSQFLVEGLSEKKNSDGKVNGPLGRDVKEFALSNRTSDGKNFQGDVDKSAKPNVYKFTKLHSNLHFNQSIKEKDSKLKPTNQGYFFEGNSGSDSENLNNRSDNSVADGVQFLDMSGKSFLKTLIGPPTLTQTGNLSYGKKPYVTCGNKSRVLPVLKRTYCTLKTALIETDSVKKKDSKDIDRYREQKKYKPNLVEGIFLGNLQCKVLEYPQIRTLEEVEYLREHKEKIESILRNELKPEEVESRGKIKKDALEILYQNDVIGTKIKSKGKSLGYLESESSYIQEALALSPSMSKTVSELEGAGYQAINLFGSDAQKNEYIPKFLDGSCNSCLAHLENGSWVSSDPLKTVAVKQEDGNYRISGRKTLVYNPSNSDIIFVSARTSQNEDNADSYTLFMVDKNSKGVTINKPLETIGLKSVEVCDVVFDNVIVSEDEIVGNINEGNVIVNKLAPSKLSNGAQCVGIMRKVLNDTIDHCIHKQHFQRPLYKYQYIQGIIGEMVSTVYSAESMTYLMFGRVDVDSEANIMLEALLVKIFTSEALNVVLHNCLQCMGREKGQEYIDTIVRDSNFFSAFDDSNDYLRHYLGRTGVDCVLKNIKKSRLFKIKKLLQVTQFEISGAVIPPGILQGYLHPALKQESLLLEFFLAHLCFWTTRLIRRYGDDIFNRTYELCMLGELALLIYRLASVLGRASRSYCIGLRHAEHDILIARIVASNCHIKQQMIKNTFERISERGEKFSEIGRLLLDGGKYSPVHPADPVQSKSQM</sequence>
<evidence type="ECO:0000256" key="5">
    <source>
        <dbReference type="ARBA" id="ARBA00009347"/>
    </source>
</evidence>
<dbReference type="InterPro" id="IPR049448">
    <property type="entry name" value="ACAD9/ACADV-like_C"/>
</dbReference>
<dbReference type="InterPro" id="IPR036250">
    <property type="entry name" value="AcylCo_DH-like_C"/>
</dbReference>
<evidence type="ECO:0000256" key="15">
    <source>
        <dbReference type="SAM" id="Coils"/>
    </source>
</evidence>
<dbReference type="Pfam" id="PF21343">
    <property type="entry name" value="ACAD9-ACADV_C"/>
    <property type="match status" value="1"/>
</dbReference>